<organism evidence="6">
    <name type="scientific">Mesocestoides corti</name>
    <name type="common">Flatworm</name>
    <dbReference type="NCBI Taxonomy" id="53468"/>
    <lineage>
        <taxon>Eukaryota</taxon>
        <taxon>Metazoa</taxon>
        <taxon>Spiralia</taxon>
        <taxon>Lophotrochozoa</taxon>
        <taxon>Platyhelminthes</taxon>
        <taxon>Cestoda</taxon>
        <taxon>Eucestoda</taxon>
        <taxon>Cyclophyllidea</taxon>
        <taxon>Mesocestoididae</taxon>
        <taxon>Mesocestoides</taxon>
    </lineage>
</organism>
<keyword evidence="3" id="KW-0812">Transmembrane</keyword>
<dbReference type="AlphaFoldDB" id="A0A5K3FB48"/>
<dbReference type="PANTHER" id="PTHR20914">
    <property type="entry name" value="LY6/PLAUR DOMAIN-CONTAINING PROTEIN 8"/>
    <property type="match status" value="1"/>
</dbReference>
<keyword evidence="3" id="KW-0472">Membrane</keyword>
<evidence type="ECO:0000256" key="2">
    <source>
        <dbReference type="ARBA" id="ARBA00022525"/>
    </source>
</evidence>
<comment type="subcellular location">
    <subcellularLocation>
        <location evidence="1">Secreted</location>
    </subcellularLocation>
</comment>
<dbReference type="GO" id="GO:0005576">
    <property type="term" value="C:extracellular region"/>
    <property type="evidence" value="ECO:0007669"/>
    <property type="project" value="UniProtKB-SubCell"/>
</dbReference>
<sequence length="149" mass="17332">MRYLLHLIVVSSHLYLGLCMECYVCHNQEGNRDKCVKTSMQCLQDEDTCMTNISYTVPPYWEPFGDRKHFLWKSCTTAANCESEKQIAGKHCMREWYMDWRCVECCQGELCNYYATLKSSRLVMNPWVLAFAVGITVTSFLLPTLNLTQ</sequence>
<keyword evidence="4" id="KW-0732">Signal</keyword>
<feature type="chain" id="PRO_5024300846" evidence="4">
    <location>
        <begin position="20"/>
        <end position="149"/>
    </location>
</feature>
<protein>
    <submittedName>
        <fullName evidence="6">Low affinity cationic amino acid transporter</fullName>
    </submittedName>
</protein>
<feature type="transmembrane region" description="Helical" evidence="3">
    <location>
        <begin position="127"/>
        <end position="147"/>
    </location>
</feature>
<dbReference type="PANTHER" id="PTHR20914:SF9">
    <property type="entry name" value="COILED, ISOFORM A"/>
    <property type="match status" value="1"/>
</dbReference>
<dbReference type="Pfam" id="PF00087">
    <property type="entry name" value="Toxin_TOLIP"/>
    <property type="match status" value="1"/>
</dbReference>
<dbReference type="CDD" id="cd23599">
    <property type="entry name" value="TFP_LU_ECD_Cold"/>
    <property type="match status" value="1"/>
</dbReference>
<dbReference type="SUPFAM" id="SSF57302">
    <property type="entry name" value="Snake toxin-like"/>
    <property type="match status" value="1"/>
</dbReference>
<evidence type="ECO:0000313" key="6">
    <source>
        <dbReference type="WBParaSite" id="MCU_006774-RA"/>
    </source>
</evidence>
<evidence type="ECO:0000256" key="4">
    <source>
        <dbReference type="SAM" id="SignalP"/>
    </source>
</evidence>
<feature type="signal peptide" evidence="4">
    <location>
        <begin position="1"/>
        <end position="19"/>
    </location>
</feature>
<keyword evidence="2" id="KW-0964">Secreted</keyword>
<keyword evidence="3" id="KW-1133">Transmembrane helix</keyword>
<proteinExistence type="predicted"/>
<dbReference type="InterPro" id="IPR035076">
    <property type="entry name" value="Toxin/TOLIP"/>
</dbReference>
<evidence type="ECO:0000256" key="1">
    <source>
        <dbReference type="ARBA" id="ARBA00004613"/>
    </source>
</evidence>
<feature type="domain" description="Snake toxin/toxin-like" evidence="5">
    <location>
        <begin position="20"/>
        <end position="112"/>
    </location>
</feature>
<evidence type="ECO:0000256" key="3">
    <source>
        <dbReference type="SAM" id="Phobius"/>
    </source>
</evidence>
<dbReference type="InterPro" id="IPR045860">
    <property type="entry name" value="Snake_toxin-like_sf"/>
</dbReference>
<reference evidence="6" key="1">
    <citation type="submission" date="2019-11" db="UniProtKB">
        <authorList>
            <consortium name="WormBaseParasite"/>
        </authorList>
    </citation>
    <scope>IDENTIFICATION</scope>
</reference>
<dbReference type="WBParaSite" id="MCU_006774-RA">
    <property type="protein sequence ID" value="MCU_006774-RA"/>
    <property type="gene ID" value="MCU_006774"/>
</dbReference>
<evidence type="ECO:0000259" key="5">
    <source>
        <dbReference type="Pfam" id="PF00087"/>
    </source>
</evidence>
<name>A0A5K3FB48_MESCO</name>
<dbReference type="InterPro" id="IPR050918">
    <property type="entry name" value="CNF-like_PLA2_Inhibitor"/>
</dbReference>
<accession>A0A5K3FB48</accession>
<dbReference type="Gene3D" id="2.10.60.10">
    <property type="entry name" value="CD59"/>
    <property type="match status" value="1"/>
</dbReference>